<feature type="transmembrane region" description="Helical" evidence="2">
    <location>
        <begin position="6"/>
        <end position="26"/>
    </location>
</feature>
<reference evidence="4" key="1">
    <citation type="submission" date="2025-08" db="UniProtKB">
        <authorList>
            <consortium name="RefSeq"/>
        </authorList>
    </citation>
    <scope>IDENTIFICATION</scope>
</reference>
<feature type="compositionally biased region" description="Basic residues" evidence="1">
    <location>
        <begin position="494"/>
        <end position="511"/>
    </location>
</feature>
<feature type="region of interest" description="Disordered" evidence="1">
    <location>
        <begin position="481"/>
        <end position="511"/>
    </location>
</feature>
<evidence type="ECO:0000313" key="3">
    <source>
        <dbReference type="Proteomes" id="UP001165740"/>
    </source>
</evidence>
<keyword evidence="2" id="KW-1133">Transmembrane helix</keyword>
<name>A0A9W3B3J5_BIOGL</name>
<dbReference type="OrthoDB" id="6150115at2759"/>
<evidence type="ECO:0000313" key="4">
    <source>
        <dbReference type="RefSeq" id="XP_055894021.1"/>
    </source>
</evidence>
<evidence type="ECO:0000256" key="1">
    <source>
        <dbReference type="SAM" id="MobiDB-lite"/>
    </source>
</evidence>
<dbReference type="AlphaFoldDB" id="A0A9W3B3J5"/>
<protein>
    <submittedName>
        <fullName evidence="4">Uncharacterized protein LOC129927711</fullName>
    </submittedName>
</protein>
<keyword evidence="2" id="KW-0812">Transmembrane</keyword>
<keyword evidence="2" id="KW-0472">Membrane</keyword>
<gene>
    <name evidence="4" type="primary">LOC129927711</name>
</gene>
<feature type="compositionally biased region" description="Basic and acidic residues" evidence="1">
    <location>
        <begin position="481"/>
        <end position="493"/>
    </location>
</feature>
<dbReference type="OMA" id="FLYHSYD"/>
<accession>A0A9W3B3J5</accession>
<feature type="transmembrane region" description="Helical" evidence="2">
    <location>
        <begin position="317"/>
        <end position="344"/>
    </location>
</feature>
<proteinExistence type="predicted"/>
<organism evidence="3 4">
    <name type="scientific">Biomphalaria glabrata</name>
    <name type="common">Bloodfluke planorb</name>
    <name type="synonym">Freshwater snail</name>
    <dbReference type="NCBI Taxonomy" id="6526"/>
    <lineage>
        <taxon>Eukaryota</taxon>
        <taxon>Metazoa</taxon>
        <taxon>Spiralia</taxon>
        <taxon>Lophotrochozoa</taxon>
        <taxon>Mollusca</taxon>
        <taxon>Gastropoda</taxon>
        <taxon>Heterobranchia</taxon>
        <taxon>Euthyneura</taxon>
        <taxon>Panpulmonata</taxon>
        <taxon>Hygrophila</taxon>
        <taxon>Lymnaeoidea</taxon>
        <taxon>Planorbidae</taxon>
        <taxon>Biomphalaria</taxon>
    </lineage>
</organism>
<dbReference type="Proteomes" id="UP001165740">
    <property type="component" value="Chromosome 8"/>
</dbReference>
<evidence type="ECO:0000256" key="2">
    <source>
        <dbReference type="SAM" id="Phobius"/>
    </source>
</evidence>
<dbReference type="RefSeq" id="XP_055894021.1">
    <property type="nucleotide sequence ID" value="XM_056038046.1"/>
</dbReference>
<sequence>MSSIIFLWYITLASITVLYTAASCSFPKDLRGQWIRSRDDALVVFSDTQLTGLNIRWNSQRLNSFDCYSNTGENYIINSTYISLLGDMNYFVCWRFVKVTSLAYIMFEVSDLINSTGFDANVRGYVQPNDTPLDASKVCTKSTYFTTLAKQGVAAADVAATCPPQLNASFTYSLCSTTELSFCQDDKYGVADYGSCSTQIFYSVTGTFACMGFVPLDQDIYINFFSSGRVICFKIPDKVTGTFSGVYYNGDCSTVVTGVPTSITLTKKNQCGAMSTTITTTSATTSKQTTLSEASTVDDTTEILVTRVEESKGVDSATVGVAVGLSVGLFALVLVALLLFLVIWRQKLVVKVSDSFTEPKIQNNNKDDNVAVSVIDSGIKKLDLGNQDQKMGREQVNVKDANRGLNSDNGKFTDRGQLEVGNTEQANIGCDNNQAPTDSNVFVVDSSQSGHSRFETNGVVVKDAYAMKDGVKDIPPYKVDVKDKKKDAKDGITKKKGNKKFQSKGKGRNTK</sequence>
<dbReference type="GeneID" id="129927711"/>
<keyword evidence="3" id="KW-1185">Reference proteome</keyword>